<dbReference type="Gene3D" id="3.40.630.30">
    <property type="match status" value="1"/>
</dbReference>
<dbReference type="SUPFAM" id="SSF55729">
    <property type="entry name" value="Acyl-CoA N-acyltransferases (Nat)"/>
    <property type="match status" value="1"/>
</dbReference>
<feature type="compositionally biased region" description="Basic and acidic residues" evidence="1">
    <location>
        <begin position="19"/>
        <end position="31"/>
    </location>
</feature>
<accession>A0ABR9MZU7</accession>
<dbReference type="PANTHER" id="PTHR43617">
    <property type="entry name" value="L-AMINO ACID N-ACETYLTRANSFERASE"/>
    <property type="match status" value="1"/>
</dbReference>
<protein>
    <submittedName>
        <fullName evidence="3">GNAT family N-acetyltransferase</fullName>
    </submittedName>
</protein>
<dbReference type="Pfam" id="PF00583">
    <property type="entry name" value="Acetyltransf_1"/>
    <property type="match status" value="1"/>
</dbReference>
<feature type="region of interest" description="Disordered" evidence="1">
    <location>
        <begin position="19"/>
        <end position="43"/>
    </location>
</feature>
<evidence type="ECO:0000313" key="4">
    <source>
        <dbReference type="Proteomes" id="UP000625527"/>
    </source>
</evidence>
<dbReference type="CDD" id="cd04301">
    <property type="entry name" value="NAT_SF"/>
    <property type="match status" value="1"/>
</dbReference>
<dbReference type="InterPro" id="IPR050276">
    <property type="entry name" value="MshD_Acetyltransferase"/>
</dbReference>
<gene>
    <name evidence="3" type="ORF">IHE71_11295</name>
</gene>
<dbReference type="PANTHER" id="PTHR43617:SF2">
    <property type="entry name" value="UPF0039 PROTEIN SLL0451"/>
    <property type="match status" value="1"/>
</dbReference>
<reference evidence="3 4" key="1">
    <citation type="submission" date="2020-10" db="EMBL/GenBank/DDBJ databases">
        <title>Myceligenerans pegani sp. nov., an endophytic actinomycete isolated from Peganum harmala L. in Xinjiang, China.</title>
        <authorList>
            <person name="Xin L."/>
        </authorList>
    </citation>
    <scope>NUCLEOTIDE SEQUENCE [LARGE SCALE GENOMIC DNA]</scope>
    <source>
        <strain evidence="3 4">TRM65318</strain>
    </source>
</reference>
<evidence type="ECO:0000259" key="2">
    <source>
        <dbReference type="PROSITE" id="PS51186"/>
    </source>
</evidence>
<dbReference type="InterPro" id="IPR000182">
    <property type="entry name" value="GNAT_dom"/>
</dbReference>
<dbReference type="EMBL" id="JADAQT010000083">
    <property type="protein sequence ID" value="MBE1876292.1"/>
    <property type="molecule type" value="Genomic_DNA"/>
</dbReference>
<dbReference type="InterPro" id="IPR016181">
    <property type="entry name" value="Acyl_CoA_acyltransferase"/>
</dbReference>
<evidence type="ECO:0000256" key="1">
    <source>
        <dbReference type="SAM" id="MobiDB-lite"/>
    </source>
</evidence>
<organism evidence="3 4">
    <name type="scientific">Myceligenerans pegani</name>
    <dbReference type="NCBI Taxonomy" id="2776917"/>
    <lineage>
        <taxon>Bacteria</taxon>
        <taxon>Bacillati</taxon>
        <taxon>Actinomycetota</taxon>
        <taxon>Actinomycetes</taxon>
        <taxon>Micrococcales</taxon>
        <taxon>Promicromonosporaceae</taxon>
        <taxon>Myceligenerans</taxon>
    </lineage>
</organism>
<dbReference type="PROSITE" id="PS51186">
    <property type="entry name" value="GNAT"/>
    <property type="match status" value="1"/>
</dbReference>
<evidence type="ECO:0000313" key="3">
    <source>
        <dbReference type="EMBL" id="MBE1876292.1"/>
    </source>
</evidence>
<comment type="caution">
    <text evidence="3">The sequence shown here is derived from an EMBL/GenBank/DDBJ whole genome shotgun (WGS) entry which is preliminary data.</text>
</comment>
<feature type="domain" description="N-acetyltransferase" evidence="2">
    <location>
        <begin position="76"/>
        <end position="235"/>
    </location>
</feature>
<keyword evidence="4" id="KW-1185">Reference proteome</keyword>
<proteinExistence type="predicted"/>
<dbReference type="Proteomes" id="UP000625527">
    <property type="component" value="Unassembled WGS sequence"/>
</dbReference>
<sequence length="235" mass="26029">MRSVVCRVVVRLSGDRSPERPIIRQRTDRPTGNRPRGIGLPVLRVAGPDRPVRSASASVGTPDSTSGRSAVGCRFVRLRIARVADAGAVARVHHTTWVTAYGELLPAEFWETHTLAERTRGWQRSLMRGLAPTLAEVDGKAVGFAHASRARAQHRVEPVRETQLWMLYVLDDHHGTGVGQALLDAVVPPGTPCQLWVAEDNPRARRFYERNGFTVEGARITDDSFANITELRMVR</sequence>
<name>A0ABR9MZU7_9MICO</name>